<reference evidence="1" key="1">
    <citation type="submission" date="2019-10" db="EMBL/GenBank/DDBJ databases">
        <authorList>
            <consortium name="DOE Joint Genome Institute"/>
            <person name="Kuo A."/>
            <person name="Miyauchi S."/>
            <person name="Kiss E."/>
            <person name="Drula E."/>
            <person name="Kohler A."/>
            <person name="Sanchez-Garcia M."/>
            <person name="Andreopoulos B."/>
            <person name="Barry K.W."/>
            <person name="Bonito G."/>
            <person name="Buee M."/>
            <person name="Carver A."/>
            <person name="Chen C."/>
            <person name="Cichocki N."/>
            <person name="Clum A."/>
            <person name="Culley D."/>
            <person name="Crous P.W."/>
            <person name="Fauchery L."/>
            <person name="Girlanda M."/>
            <person name="Hayes R."/>
            <person name="Keri Z."/>
            <person name="Labutti K."/>
            <person name="Lipzen A."/>
            <person name="Lombard V."/>
            <person name="Magnuson J."/>
            <person name="Maillard F."/>
            <person name="Morin E."/>
            <person name="Murat C."/>
            <person name="Nolan M."/>
            <person name="Ohm R."/>
            <person name="Pangilinan J."/>
            <person name="Pereira M."/>
            <person name="Perotto S."/>
            <person name="Peter M."/>
            <person name="Riley R."/>
            <person name="Sitrit Y."/>
            <person name="Stielow B."/>
            <person name="Szollosi G."/>
            <person name="Zifcakova L."/>
            <person name="Stursova M."/>
            <person name="Spatafora J.W."/>
            <person name="Tedersoo L."/>
            <person name="Vaario L.-M."/>
            <person name="Yamada A."/>
            <person name="Yan M."/>
            <person name="Wang P."/>
            <person name="Xu J."/>
            <person name="Bruns T."/>
            <person name="Baldrian P."/>
            <person name="Vilgalys R."/>
            <person name="Henrissat B."/>
            <person name="Grigoriev I.V."/>
            <person name="Hibbett D."/>
            <person name="Nagy L.G."/>
            <person name="Martin F.M."/>
        </authorList>
    </citation>
    <scope>NUCLEOTIDE SEQUENCE</scope>
    <source>
        <strain evidence="1">P2</strain>
    </source>
</reference>
<feature type="non-terminal residue" evidence="1">
    <location>
        <position position="947"/>
    </location>
</feature>
<organism evidence="1 2">
    <name type="scientific">Thelephora ganbajun</name>
    <name type="common">Ganba fungus</name>
    <dbReference type="NCBI Taxonomy" id="370292"/>
    <lineage>
        <taxon>Eukaryota</taxon>
        <taxon>Fungi</taxon>
        <taxon>Dikarya</taxon>
        <taxon>Basidiomycota</taxon>
        <taxon>Agaricomycotina</taxon>
        <taxon>Agaricomycetes</taxon>
        <taxon>Thelephorales</taxon>
        <taxon>Thelephoraceae</taxon>
        <taxon>Thelephora</taxon>
    </lineage>
</organism>
<name>A0ACB6ZFQ7_THEGA</name>
<sequence>SPTTTTYSGISSYQNSTFQPRSPPNQSANYPPLDSVVIAKAHFDELYKYLASYLAKEPANSRTSARQKLTRLTRQQFQELSTDVYDELLRRTNNSAENEVPFLPVRDDFHPKRNQARQKLATLPASRFKDLSSDVFYELSRRYPEFKEQVCSLLSGPMVSLSHKLQAGIQDKPSDEYPPPEYSSTSDPPPVPPLSNFKQNMEKSFYGDRRQPSEVSLDNTITGRSETTSPSRRKPSQDGFNLGRQRSLRSQDLTGRRFEDRQEREFLVHRPGGSISESTTSNGNAQSATSGVIIPNKSTIAEEEIEVPYGRQTRDSSSTAMLDDGDRDRHTDGEQESSPMVGGLNGLSARLKQVDEEDNSPLRNGVPSTGEDYFDRMSYGRTSVASDRSASKIPGEEEEKIRREYEYKIATMQNKIAGLERDLEDADEKGRNNADGNVRAAQLEQELNEFRKRADEHANAMRALQKELEELREDRARDREREHRRQQEHEEELQILRDRCETLEAERTNGGGGADPQLFRQLQSDMRGLMEELTELSRRNDELMTAKDADLAVIRDLDTQCKDYKRKYELAKTELRGLKATSQLFLQPPKTDDNLPMSPDGAILDIHVTAFVSAVDSLLTAGRSNSPTRVLAPMKAVVNAVTAITDDLRQFERRPRSDEVDLDVLRSLRDRAEATLSNLVVATKSHATGAGMSPVSLLDAAASHVSSTVTEIARIAFIRRATPAEQEQFHVMQPTANGRTSGTRSVEEVSSPPRGTPPTGTAPLRNGAGDSMSRVFFGRKGTRNGMGDDERERKGLSDPSNSSDGSSPPPIFERRMNGVASGDSAAQETPEDAWNELKPYLEAQSDAIVVAIQNVVNGIRSPTPPPTLGENITQIITIVASIVAVCKDNLPPNSVQQGREYLKQLSDNANKLSELQAGPPDTITKESRQVAKSIFAIANIMKSLGKM</sequence>
<comment type="caution">
    <text evidence="1">The sequence shown here is derived from an EMBL/GenBank/DDBJ whole genome shotgun (WGS) entry which is preliminary data.</text>
</comment>
<reference evidence="1" key="2">
    <citation type="journal article" date="2020" name="Nat. Commun.">
        <title>Large-scale genome sequencing of mycorrhizal fungi provides insights into the early evolution of symbiotic traits.</title>
        <authorList>
            <person name="Miyauchi S."/>
            <person name="Kiss E."/>
            <person name="Kuo A."/>
            <person name="Drula E."/>
            <person name="Kohler A."/>
            <person name="Sanchez-Garcia M."/>
            <person name="Morin E."/>
            <person name="Andreopoulos B."/>
            <person name="Barry K.W."/>
            <person name="Bonito G."/>
            <person name="Buee M."/>
            <person name="Carver A."/>
            <person name="Chen C."/>
            <person name="Cichocki N."/>
            <person name="Clum A."/>
            <person name="Culley D."/>
            <person name="Crous P.W."/>
            <person name="Fauchery L."/>
            <person name="Girlanda M."/>
            <person name="Hayes R.D."/>
            <person name="Keri Z."/>
            <person name="LaButti K."/>
            <person name="Lipzen A."/>
            <person name="Lombard V."/>
            <person name="Magnuson J."/>
            <person name="Maillard F."/>
            <person name="Murat C."/>
            <person name="Nolan M."/>
            <person name="Ohm R.A."/>
            <person name="Pangilinan J."/>
            <person name="Pereira M.F."/>
            <person name="Perotto S."/>
            <person name="Peter M."/>
            <person name="Pfister S."/>
            <person name="Riley R."/>
            <person name="Sitrit Y."/>
            <person name="Stielow J.B."/>
            <person name="Szollosi G."/>
            <person name="Zifcakova L."/>
            <person name="Stursova M."/>
            <person name="Spatafora J.W."/>
            <person name="Tedersoo L."/>
            <person name="Vaario L.M."/>
            <person name="Yamada A."/>
            <person name="Yan M."/>
            <person name="Wang P."/>
            <person name="Xu J."/>
            <person name="Bruns T."/>
            <person name="Baldrian P."/>
            <person name="Vilgalys R."/>
            <person name="Dunand C."/>
            <person name="Henrissat B."/>
            <person name="Grigoriev I.V."/>
            <person name="Hibbett D."/>
            <person name="Nagy L.G."/>
            <person name="Martin F.M."/>
        </authorList>
    </citation>
    <scope>NUCLEOTIDE SEQUENCE</scope>
    <source>
        <strain evidence="1">P2</strain>
    </source>
</reference>
<evidence type="ECO:0000313" key="2">
    <source>
        <dbReference type="Proteomes" id="UP000886501"/>
    </source>
</evidence>
<protein>
    <submittedName>
        <fullName evidence="1">Uncharacterized protein</fullName>
    </submittedName>
</protein>
<evidence type="ECO:0000313" key="1">
    <source>
        <dbReference type="EMBL" id="KAF9648389.1"/>
    </source>
</evidence>
<feature type="non-terminal residue" evidence="1">
    <location>
        <position position="1"/>
    </location>
</feature>
<accession>A0ACB6ZFQ7</accession>
<gene>
    <name evidence="1" type="ORF">BDM02DRAFT_3082236</name>
</gene>
<dbReference type="EMBL" id="MU118014">
    <property type="protein sequence ID" value="KAF9648389.1"/>
    <property type="molecule type" value="Genomic_DNA"/>
</dbReference>
<dbReference type="Proteomes" id="UP000886501">
    <property type="component" value="Unassembled WGS sequence"/>
</dbReference>
<proteinExistence type="predicted"/>
<keyword evidence="2" id="KW-1185">Reference proteome</keyword>